<comment type="similarity">
    <text evidence="1">Belongs to the cytochrome P450 family.</text>
</comment>
<comment type="caution">
    <text evidence="7">The sequence shown here is derived from an EMBL/GenBank/DDBJ whole genome shotgun (WGS) entry which is preliminary data.</text>
</comment>
<evidence type="ECO:0000256" key="1">
    <source>
        <dbReference type="ARBA" id="ARBA00010617"/>
    </source>
</evidence>
<dbReference type="PRINTS" id="PR00359">
    <property type="entry name" value="BP450"/>
</dbReference>
<dbReference type="EMBL" id="JADLQN010000004">
    <property type="protein sequence ID" value="MBF6357029.1"/>
    <property type="molecule type" value="Genomic_DNA"/>
</dbReference>
<reference evidence="7 8" key="1">
    <citation type="submission" date="2020-10" db="EMBL/GenBank/DDBJ databases">
        <title>Identification of Nocardia species via Next-generation sequencing and recognition of intraspecies genetic diversity.</title>
        <authorList>
            <person name="Li P."/>
            <person name="Li P."/>
            <person name="Lu B."/>
        </authorList>
    </citation>
    <scope>NUCLEOTIDE SEQUENCE [LARGE SCALE GENOMIC DNA]</scope>
    <source>
        <strain evidence="7 8">BJ06-0143</strain>
    </source>
</reference>
<name>A0ABS0DJ79_9NOCA</name>
<evidence type="ECO:0000256" key="6">
    <source>
        <dbReference type="ARBA" id="ARBA00023033"/>
    </source>
</evidence>
<keyword evidence="4" id="KW-0560">Oxidoreductase</keyword>
<accession>A0ABS0DJ79</accession>
<keyword evidence="5" id="KW-0408">Iron</keyword>
<evidence type="ECO:0000313" key="8">
    <source>
        <dbReference type="Proteomes" id="UP000707731"/>
    </source>
</evidence>
<dbReference type="Proteomes" id="UP000707731">
    <property type="component" value="Unassembled WGS sequence"/>
</dbReference>
<dbReference type="InterPro" id="IPR002397">
    <property type="entry name" value="Cyt_P450_B"/>
</dbReference>
<evidence type="ECO:0000256" key="2">
    <source>
        <dbReference type="ARBA" id="ARBA00022617"/>
    </source>
</evidence>
<dbReference type="CDD" id="cd20623">
    <property type="entry name" value="CYP_unk"/>
    <property type="match status" value="1"/>
</dbReference>
<dbReference type="PANTHER" id="PTHR46696">
    <property type="entry name" value="P450, PUTATIVE (EUROFUNG)-RELATED"/>
    <property type="match status" value="1"/>
</dbReference>
<dbReference type="Gene3D" id="1.10.630.10">
    <property type="entry name" value="Cytochrome P450"/>
    <property type="match status" value="1"/>
</dbReference>
<protein>
    <submittedName>
        <fullName evidence="7">Cytochrome P450</fullName>
    </submittedName>
</protein>
<evidence type="ECO:0000313" key="7">
    <source>
        <dbReference type="EMBL" id="MBF6357029.1"/>
    </source>
</evidence>
<dbReference type="PANTHER" id="PTHR46696:SF1">
    <property type="entry name" value="CYTOCHROME P450 YJIB-RELATED"/>
    <property type="match status" value="1"/>
</dbReference>
<sequence length="422" mass="45916">MLTTPSGVPRVCPAGYGSPQVADREFRVPMYTEQFAVNPHAVYAQMRERFGSLVPVWLAPGVPATLVIGYRAALEILHDPEHFPTDPRTWQQAIPPHCPVLPMMQWRPNALRSTGPEHARYRSATVAALDRVDLHATHAVVERIALDHINRFCERGYADLIGEFAFPLVFDVISDLLGCDPDLSEQAATGMAMVFDTTDAAEGNRLLVEALAELVRRKRARPGRDITSWLAAHRAGLTDEELVHQLVTLYGAASEPLTNLIVNTLLAMMTRSGFGGDVAGGACSTRDALERVLFRDPPIANFCMSYPRRPQLIGGAVWVPAHQPVVISLAACNTDPDIVGGDIRHNASHLALGAGPHRCPASRLAHLIAGDAIDQFLDALPEIVPAVPVDQLRWRPGPFHRALEALPVVFAPVPPLALPTGR</sequence>
<keyword evidence="2" id="KW-0349">Heme</keyword>
<evidence type="ECO:0000256" key="4">
    <source>
        <dbReference type="ARBA" id="ARBA00023002"/>
    </source>
</evidence>
<keyword evidence="6" id="KW-0503">Monooxygenase</keyword>
<evidence type="ECO:0000256" key="5">
    <source>
        <dbReference type="ARBA" id="ARBA00023004"/>
    </source>
</evidence>
<dbReference type="InterPro" id="IPR036396">
    <property type="entry name" value="Cyt_P450_sf"/>
</dbReference>
<gene>
    <name evidence="7" type="ORF">IU449_21200</name>
</gene>
<keyword evidence="3" id="KW-0479">Metal-binding</keyword>
<organism evidence="7 8">
    <name type="scientific">Nocardia higoensis</name>
    <dbReference type="NCBI Taxonomy" id="228599"/>
    <lineage>
        <taxon>Bacteria</taxon>
        <taxon>Bacillati</taxon>
        <taxon>Actinomycetota</taxon>
        <taxon>Actinomycetes</taxon>
        <taxon>Mycobacteriales</taxon>
        <taxon>Nocardiaceae</taxon>
        <taxon>Nocardia</taxon>
    </lineage>
</organism>
<dbReference type="SUPFAM" id="SSF48264">
    <property type="entry name" value="Cytochrome P450"/>
    <property type="match status" value="1"/>
</dbReference>
<proteinExistence type="inferred from homology"/>
<keyword evidence="8" id="KW-1185">Reference proteome</keyword>
<evidence type="ECO:0000256" key="3">
    <source>
        <dbReference type="ARBA" id="ARBA00022723"/>
    </source>
</evidence>